<dbReference type="EMBL" id="CZBA01000020">
    <property type="protein sequence ID" value="CUP87826.1"/>
    <property type="molecule type" value="Genomic_DNA"/>
</dbReference>
<evidence type="ECO:0000313" key="5">
    <source>
        <dbReference type="Proteomes" id="UP000095413"/>
    </source>
</evidence>
<proteinExistence type="predicted"/>
<dbReference type="GO" id="GO:0007165">
    <property type="term" value="P:signal transduction"/>
    <property type="evidence" value="ECO:0007669"/>
    <property type="project" value="InterPro"/>
</dbReference>
<feature type="transmembrane region" description="Helical" evidence="1">
    <location>
        <begin position="147"/>
        <end position="169"/>
    </location>
</feature>
<dbReference type="SUPFAM" id="SSF52200">
    <property type="entry name" value="Toll/Interleukin receptor TIR domain"/>
    <property type="match status" value="1"/>
</dbReference>
<keyword evidence="1" id="KW-1133">Transmembrane helix</keyword>
<feature type="domain" description="TIR" evidence="2">
    <location>
        <begin position="14"/>
        <end position="118"/>
    </location>
</feature>
<feature type="transmembrane region" description="Helical" evidence="1">
    <location>
        <begin position="184"/>
        <end position="206"/>
    </location>
</feature>
<dbReference type="OrthoDB" id="1864065at2"/>
<keyword evidence="1" id="KW-0812">Transmembrane</keyword>
<evidence type="ECO:0000256" key="1">
    <source>
        <dbReference type="SAM" id="Phobius"/>
    </source>
</evidence>
<feature type="transmembrane region" description="Helical" evidence="1">
    <location>
        <begin position="282"/>
        <end position="306"/>
    </location>
</feature>
<accession>A0A174RUG5</accession>
<dbReference type="InterPro" id="IPR048567">
    <property type="entry name" value="CyanoTRADDas_TM"/>
</dbReference>
<dbReference type="Gene3D" id="3.40.50.10140">
    <property type="entry name" value="Toll/interleukin-1 receptor homology (TIR) domain"/>
    <property type="match status" value="1"/>
</dbReference>
<evidence type="ECO:0000259" key="2">
    <source>
        <dbReference type="Pfam" id="PF13676"/>
    </source>
</evidence>
<dbReference type="InterPro" id="IPR035897">
    <property type="entry name" value="Toll_tir_struct_dom_sf"/>
</dbReference>
<organism evidence="4 5">
    <name type="scientific">Blautia obeum</name>
    <dbReference type="NCBI Taxonomy" id="40520"/>
    <lineage>
        <taxon>Bacteria</taxon>
        <taxon>Bacillati</taxon>
        <taxon>Bacillota</taxon>
        <taxon>Clostridia</taxon>
        <taxon>Lachnospirales</taxon>
        <taxon>Lachnospiraceae</taxon>
        <taxon>Blautia</taxon>
    </lineage>
</organism>
<name>A0A174RUG5_9FIRM</name>
<dbReference type="Pfam" id="PF13676">
    <property type="entry name" value="TIR_2"/>
    <property type="match status" value="1"/>
</dbReference>
<dbReference type="AlphaFoldDB" id="A0A174RUG5"/>
<keyword evidence="1" id="KW-0472">Membrane</keyword>
<sequence>MRVYILALQNRIYFAEKLLEDIKNARIISKPFVDETVTEIATDVKRRIAGADIILAIIDEKSNNSVMFNTELQLALMESRKNRNKMLIPIILDDVAVPVTIEDTLYIKCNSESEEDLEKTKLKIVRMMEHKRYIVKKQKLRENKSRTSSMVILTLAIEVFAVLFIVLLIKEPSFNIGHWDDKGIMISSLVGIMTTLSIATLSTSYLSIMKRRRQEDEEEEIEFYSRRLKRAIVPEESKQPQNNKSGNEETKKEIDVLGRMMINLEDIKEFYTWSQKQAKASFILAVSMCISGFVLMVVAILLPVVFRLSFQMSIIPAVGGAITEVIAGTALIVYRNSLSQLNHYHKALHEDERFLSSVNLLGKFSTVEARDDMLREIIRSEIQMNLAVIHENVKSDSSSIKENSKK</sequence>
<dbReference type="InterPro" id="IPR000157">
    <property type="entry name" value="TIR_dom"/>
</dbReference>
<reference evidence="4 5" key="1">
    <citation type="submission" date="2015-09" db="EMBL/GenBank/DDBJ databases">
        <authorList>
            <consortium name="Pathogen Informatics"/>
        </authorList>
    </citation>
    <scope>NUCLEOTIDE SEQUENCE [LARGE SCALE GENOMIC DNA]</scope>
    <source>
        <strain evidence="4 5">2789STDY5834921</strain>
    </source>
</reference>
<evidence type="ECO:0000313" key="4">
    <source>
        <dbReference type="EMBL" id="CUP87826.1"/>
    </source>
</evidence>
<feature type="domain" description="Cyanobacterial TRADD-N associated 2 transmembrane" evidence="3">
    <location>
        <begin position="275"/>
        <end position="341"/>
    </location>
</feature>
<evidence type="ECO:0000259" key="3">
    <source>
        <dbReference type="Pfam" id="PF20712"/>
    </source>
</evidence>
<dbReference type="Pfam" id="PF20712">
    <property type="entry name" value="CyanoTRADDas_TM"/>
    <property type="match status" value="1"/>
</dbReference>
<protein>
    <submittedName>
        <fullName evidence="4">Uncharacterized protein</fullName>
    </submittedName>
</protein>
<dbReference type="RefSeq" id="WP_055056683.1">
    <property type="nucleotide sequence ID" value="NZ_CZBA01000020.1"/>
</dbReference>
<dbReference type="Proteomes" id="UP000095413">
    <property type="component" value="Unassembled WGS sequence"/>
</dbReference>
<feature type="transmembrane region" description="Helical" evidence="1">
    <location>
        <begin position="312"/>
        <end position="334"/>
    </location>
</feature>
<gene>
    <name evidence="4" type="ORF">ERS852533_02870</name>
</gene>